<gene>
    <name evidence="2" type="ORF">RGE70_08910</name>
</gene>
<keyword evidence="3" id="KW-1185">Reference proteome</keyword>
<sequence length="167" mass="18913">MGKNRFENFVFASMVCFAMVFGMTIYNTILTTPAGGSFVEEFQFGAFLCVFALALVLELIFVSPIVRAIVKKVTNEKTPFIRKIMTMSLLMIFFMCTMMSLIATLFQGYEGSLLDAYTHMWMMNIVVALPLQIFIIGPIIRKVFFTIFPIVPPQPVEPSVQQEDCCN</sequence>
<keyword evidence="1" id="KW-0812">Transmembrane</keyword>
<feature type="transmembrane region" description="Helical" evidence="1">
    <location>
        <begin position="42"/>
        <end position="66"/>
    </location>
</feature>
<reference evidence="2 3" key="1">
    <citation type="submission" date="2023-10" db="EMBL/GenBank/DDBJ databases">
        <title>Complete genome sequence of Shewanella sp. DAU334.</title>
        <authorList>
            <person name="Lee Y.-S."/>
            <person name="Jeong H.-R."/>
            <person name="Hwang E.-J."/>
            <person name="Choi Y.-L."/>
            <person name="Kim G.-D."/>
        </authorList>
    </citation>
    <scope>NUCLEOTIDE SEQUENCE [LARGE SCALE GENOMIC DNA]</scope>
    <source>
        <strain evidence="2 3">DAU334</strain>
    </source>
</reference>
<feature type="transmembrane region" description="Helical" evidence="1">
    <location>
        <begin position="87"/>
        <end position="109"/>
    </location>
</feature>
<feature type="transmembrane region" description="Helical" evidence="1">
    <location>
        <begin position="9"/>
        <end position="30"/>
    </location>
</feature>
<dbReference type="RefSeq" id="WP_310471108.1">
    <property type="nucleotide sequence ID" value="NZ_CP136522.1"/>
</dbReference>
<dbReference type="EMBL" id="CP136522">
    <property type="protein sequence ID" value="WOT06837.1"/>
    <property type="molecule type" value="Genomic_DNA"/>
</dbReference>
<keyword evidence="1" id="KW-1133">Transmembrane helix</keyword>
<evidence type="ECO:0000313" key="2">
    <source>
        <dbReference type="EMBL" id="WOT06837.1"/>
    </source>
</evidence>
<accession>A0ABZ0K3T5</accession>
<keyword evidence="1" id="KW-0472">Membrane</keyword>
<evidence type="ECO:0000313" key="3">
    <source>
        <dbReference type="Proteomes" id="UP001529491"/>
    </source>
</evidence>
<dbReference type="Proteomes" id="UP001529491">
    <property type="component" value="Chromosome"/>
</dbReference>
<dbReference type="InterPro" id="IPR021529">
    <property type="entry name" value="DUF2798"/>
</dbReference>
<feature type="transmembrane region" description="Helical" evidence="1">
    <location>
        <begin position="121"/>
        <end position="140"/>
    </location>
</feature>
<protein>
    <submittedName>
        <fullName evidence="2">DUF2798 domain-containing protein</fullName>
    </submittedName>
</protein>
<organism evidence="2 3">
    <name type="scientific">Shewanella youngdeokensis</name>
    <dbReference type="NCBI Taxonomy" id="2999068"/>
    <lineage>
        <taxon>Bacteria</taxon>
        <taxon>Pseudomonadati</taxon>
        <taxon>Pseudomonadota</taxon>
        <taxon>Gammaproteobacteria</taxon>
        <taxon>Alteromonadales</taxon>
        <taxon>Shewanellaceae</taxon>
        <taxon>Shewanella</taxon>
    </lineage>
</organism>
<dbReference type="Pfam" id="PF11391">
    <property type="entry name" value="DUF2798"/>
    <property type="match status" value="2"/>
</dbReference>
<evidence type="ECO:0000256" key="1">
    <source>
        <dbReference type="SAM" id="Phobius"/>
    </source>
</evidence>
<name>A0ABZ0K3T5_9GAMM</name>
<proteinExistence type="predicted"/>